<dbReference type="GO" id="GO:0008270">
    <property type="term" value="F:zinc ion binding"/>
    <property type="evidence" value="ECO:0007669"/>
    <property type="project" value="UniProtKB-KW"/>
</dbReference>
<keyword evidence="3" id="KW-0862">Zinc</keyword>
<evidence type="ECO:0000313" key="6">
    <source>
        <dbReference type="WBParaSite" id="Gr19_v10_g6730.t1"/>
    </source>
</evidence>
<name>A0A914I1W4_GLORO</name>
<keyword evidence="5" id="KW-1185">Reference proteome</keyword>
<reference evidence="6" key="1">
    <citation type="submission" date="2022-11" db="UniProtKB">
        <authorList>
            <consortium name="WormBaseParasite"/>
        </authorList>
    </citation>
    <scope>IDENTIFICATION</scope>
</reference>
<protein>
    <submittedName>
        <fullName evidence="6">FLYWCH-type domain-containing protein</fullName>
    </submittedName>
</protein>
<evidence type="ECO:0000313" key="5">
    <source>
        <dbReference type="Proteomes" id="UP000887572"/>
    </source>
</evidence>
<dbReference type="Gene3D" id="2.20.25.240">
    <property type="match status" value="1"/>
</dbReference>
<dbReference type="Proteomes" id="UP000887572">
    <property type="component" value="Unplaced"/>
</dbReference>
<dbReference type="AlphaFoldDB" id="A0A914I1W4"/>
<evidence type="ECO:0000256" key="1">
    <source>
        <dbReference type="ARBA" id="ARBA00022723"/>
    </source>
</evidence>
<sequence>MVSFVYHFLSESGEVKYWRCEYFNTVGVKCKGRLHTDVNDNILKTTGVHICNISPARIETQRIVTGIKRQAVDTMEGPSTIRAQVFQNVPTPVLSTVPSKHATLKIIKRARNEVHAPPAAPVDKAAYTRMFELLQQCWPTFAPRSASIDFEQAMVGALRAKHPQCKINFCLFHLVRNMKKRISEQGLMQLYTKDVAFSLSARMIKSLAFILLQDLTPPLAALENYLPDQFQPVLDWFVDNYVGQLRNNGTRRQPLFELEEWSVHLRTLEGADRTNNFCEAFHRRLQHSFACTNPSIWHFIDTIRKEQKIVDVRSVHRGDDEQQQQMQEISICADVWLEVFALISPHELGQLMALISDRFDALVDEHFKTRKWSLRGMEISAIDGNGAKIVNFSRRLRDRQLPIAPGSPPNKVIGFEGTSTEGSSNFSNAFADFSKAV</sequence>
<dbReference type="Pfam" id="PF04500">
    <property type="entry name" value="FLYWCH"/>
    <property type="match status" value="1"/>
</dbReference>
<feature type="domain" description="FLYWCH-type" evidence="4">
    <location>
        <begin position="3"/>
        <end position="49"/>
    </location>
</feature>
<evidence type="ECO:0000256" key="2">
    <source>
        <dbReference type="ARBA" id="ARBA00022771"/>
    </source>
</evidence>
<evidence type="ECO:0000256" key="3">
    <source>
        <dbReference type="ARBA" id="ARBA00022833"/>
    </source>
</evidence>
<evidence type="ECO:0000259" key="4">
    <source>
        <dbReference type="Pfam" id="PF04500"/>
    </source>
</evidence>
<dbReference type="InterPro" id="IPR007588">
    <property type="entry name" value="Znf_FLYWCH"/>
</dbReference>
<proteinExistence type="predicted"/>
<accession>A0A914I1W4</accession>
<dbReference type="WBParaSite" id="Gr19_v10_g6730.t1">
    <property type="protein sequence ID" value="Gr19_v10_g6730.t1"/>
    <property type="gene ID" value="Gr19_v10_g6730"/>
</dbReference>
<organism evidence="5 6">
    <name type="scientific">Globodera rostochiensis</name>
    <name type="common">Golden nematode worm</name>
    <name type="synonym">Heterodera rostochiensis</name>
    <dbReference type="NCBI Taxonomy" id="31243"/>
    <lineage>
        <taxon>Eukaryota</taxon>
        <taxon>Metazoa</taxon>
        <taxon>Ecdysozoa</taxon>
        <taxon>Nematoda</taxon>
        <taxon>Chromadorea</taxon>
        <taxon>Rhabditida</taxon>
        <taxon>Tylenchina</taxon>
        <taxon>Tylenchomorpha</taxon>
        <taxon>Tylenchoidea</taxon>
        <taxon>Heteroderidae</taxon>
        <taxon>Heteroderinae</taxon>
        <taxon>Globodera</taxon>
    </lineage>
</organism>
<keyword evidence="1" id="KW-0479">Metal-binding</keyword>
<keyword evidence="2" id="KW-0863">Zinc-finger</keyword>